<accession>A0A445L0V0</accession>
<protein>
    <submittedName>
        <fullName evidence="1">Uncharacterized protein</fullName>
    </submittedName>
</protein>
<dbReference type="Proteomes" id="UP000289340">
    <property type="component" value="Chromosome 4"/>
</dbReference>
<sequence>MFLRQMGFLRLCGREGGWLKHKLFLKYSNSCHLTILFFFLSFFDAADGDIG</sequence>
<dbReference type="EMBL" id="QZWG01000004">
    <property type="protein sequence ID" value="RZC16733.1"/>
    <property type="molecule type" value="Genomic_DNA"/>
</dbReference>
<dbReference type="AlphaFoldDB" id="A0A445L0V0"/>
<evidence type="ECO:0000313" key="2">
    <source>
        <dbReference type="Proteomes" id="UP000289340"/>
    </source>
</evidence>
<comment type="caution">
    <text evidence="1">The sequence shown here is derived from an EMBL/GenBank/DDBJ whole genome shotgun (WGS) entry which is preliminary data.</text>
</comment>
<organism evidence="1 2">
    <name type="scientific">Glycine soja</name>
    <name type="common">Wild soybean</name>
    <dbReference type="NCBI Taxonomy" id="3848"/>
    <lineage>
        <taxon>Eukaryota</taxon>
        <taxon>Viridiplantae</taxon>
        <taxon>Streptophyta</taxon>
        <taxon>Embryophyta</taxon>
        <taxon>Tracheophyta</taxon>
        <taxon>Spermatophyta</taxon>
        <taxon>Magnoliopsida</taxon>
        <taxon>eudicotyledons</taxon>
        <taxon>Gunneridae</taxon>
        <taxon>Pentapetalae</taxon>
        <taxon>rosids</taxon>
        <taxon>fabids</taxon>
        <taxon>Fabales</taxon>
        <taxon>Fabaceae</taxon>
        <taxon>Papilionoideae</taxon>
        <taxon>50 kb inversion clade</taxon>
        <taxon>NPAAA clade</taxon>
        <taxon>indigoferoid/millettioid clade</taxon>
        <taxon>Phaseoleae</taxon>
        <taxon>Glycine</taxon>
        <taxon>Glycine subgen. Soja</taxon>
    </lineage>
</organism>
<proteinExistence type="predicted"/>
<gene>
    <name evidence="1" type="ORF">D0Y65_009861</name>
</gene>
<reference evidence="1 2" key="1">
    <citation type="submission" date="2018-09" db="EMBL/GenBank/DDBJ databases">
        <title>A high-quality reference genome of wild soybean provides a powerful tool to mine soybean genomes.</title>
        <authorList>
            <person name="Xie M."/>
            <person name="Chung C.Y.L."/>
            <person name="Li M.-W."/>
            <person name="Wong F.-L."/>
            <person name="Chan T.-F."/>
            <person name="Lam H.-M."/>
        </authorList>
    </citation>
    <scope>NUCLEOTIDE SEQUENCE [LARGE SCALE GENOMIC DNA]</scope>
    <source>
        <strain evidence="2">cv. W05</strain>
        <tissue evidence="1">Hypocotyl of etiolated seedlings</tissue>
    </source>
</reference>
<evidence type="ECO:0000313" key="1">
    <source>
        <dbReference type="EMBL" id="RZC16733.1"/>
    </source>
</evidence>
<keyword evidence="2" id="KW-1185">Reference proteome</keyword>
<name>A0A445L0V0_GLYSO</name>